<dbReference type="GO" id="GO:0034605">
    <property type="term" value="P:cellular response to heat"/>
    <property type="evidence" value="ECO:0007669"/>
    <property type="project" value="TreeGrafter"/>
</dbReference>
<keyword evidence="5" id="KW-0346">Stress response</keyword>
<dbReference type="PRINTS" id="PR00056">
    <property type="entry name" value="HSFDOMAIN"/>
</dbReference>
<evidence type="ECO:0000256" key="5">
    <source>
        <dbReference type="ARBA" id="ARBA00023016"/>
    </source>
</evidence>
<name>A0A835UFQ6_VANPL</name>
<dbReference type="Proteomes" id="UP000639772">
    <property type="component" value="Chromosome 12"/>
</dbReference>
<sequence length="366" mass="41018">MEPAEKPKLNPTRTPTSPSFCSLSSCTSLTTVPASSYSAATESIFPSPTEDLGFTFPLLSSAGPMPVVAAIGSVISPVEPKVEHIEGIADSSPKFPPLQGKSSPDVTSPSGDPSSPRPLELLQSAPIPPFLSKTYEIVDDPSLDRVVSWGPTGQSFVVWDPVDFSREVLPRNFKHNNFSSFVRQLNTYGFHKIDTNRWEFANENFLRGGRSLLKNISRRRCSQALETGTHPNSSMQMELIGTEKLQKLRNDKEMLMQELVKMKQEHLLTLKQMDAMNCRIESAEARQKQVLSFWAKALRNPEFLVQLKQMKAQKEIASSRPTRKFLKQSQPLIERDDNESALQLIENYRFTSQDPCETSVLQGNTW</sequence>
<dbReference type="PROSITE" id="PS51257">
    <property type="entry name" value="PROKAR_LIPOPROTEIN"/>
    <property type="match status" value="1"/>
</dbReference>
<dbReference type="InterPro" id="IPR000232">
    <property type="entry name" value="HSF_DNA-bd"/>
</dbReference>
<evidence type="ECO:0000256" key="9">
    <source>
        <dbReference type="RuleBase" id="RU004020"/>
    </source>
</evidence>
<feature type="domain" description="HSF-type DNA-binding" evidence="11">
    <location>
        <begin position="169"/>
        <end position="193"/>
    </location>
</feature>
<gene>
    <name evidence="12" type="ORF">HPP92_022766</name>
</gene>
<evidence type="ECO:0000256" key="2">
    <source>
        <dbReference type="ARBA" id="ARBA00011233"/>
    </source>
</evidence>
<dbReference type="GO" id="GO:0003700">
    <property type="term" value="F:DNA-binding transcription factor activity"/>
    <property type="evidence" value="ECO:0007669"/>
    <property type="project" value="InterPro"/>
</dbReference>
<dbReference type="GO" id="GO:0005634">
    <property type="term" value="C:nucleus"/>
    <property type="evidence" value="ECO:0007669"/>
    <property type="project" value="UniProtKB-SubCell"/>
</dbReference>
<dbReference type="OrthoDB" id="60033at2759"/>
<feature type="compositionally biased region" description="Polar residues" evidence="10">
    <location>
        <begin position="100"/>
        <end position="113"/>
    </location>
</feature>
<dbReference type="PROSITE" id="PS00434">
    <property type="entry name" value="HSF_DOMAIN"/>
    <property type="match status" value="1"/>
</dbReference>
<dbReference type="InterPro" id="IPR036388">
    <property type="entry name" value="WH-like_DNA-bd_sf"/>
</dbReference>
<evidence type="ECO:0000256" key="3">
    <source>
        <dbReference type="ARBA" id="ARBA00022553"/>
    </source>
</evidence>
<evidence type="ECO:0000256" key="4">
    <source>
        <dbReference type="ARBA" id="ARBA00023015"/>
    </source>
</evidence>
<comment type="similarity">
    <text evidence="9">Belongs to the HSF family.</text>
</comment>
<dbReference type="InterPro" id="IPR036390">
    <property type="entry name" value="WH_DNA-bd_sf"/>
</dbReference>
<keyword evidence="3" id="KW-0597">Phosphoprotein</keyword>
<dbReference type="AlphaFoldDB" id="A0A835UFQ6"/>
<comment type="subunit">
    <text evidence="2">Homotrimer.</text>
</comment>
<evidence type="ECO:0000313" key="12">
    <source>
        <dbReference type="EMBL" id="KAG0459638.1"/>
    </source>
</evidence>
<protein>
    <recommendedName>
        <fullName evidence="11">HSF-type DNA-binding domain-containing protein</fullName>
    </recommendedName>
</protein>
<keyword evidence="4" id="KW-0805">Transcription regulation</keyword>
<dbReference type="PANTHER" id="PTHR10015">
    <property type="entry name" value="HEAT SHOCK TRANSCRIPTION FACTOR"/>
    <property type="match status" value="1"/>
</dbReference>
<evidence type="ECO:0000256" key="10">
    <source>
        <dbReference type="SAM" id="MobiDB-lite"/>
    </source>
</evidence>
<dbReference type="Gene3D" id="1.10.10.10">
    <property type="entry name" value="Winged helix-like DNA-binding domain superfamily/Winged helix DNA-binding domain"/>
    <property type="match status" value="1"/>
</dbReference>
<evidence type="ECO:0000256" key="7">
    <source>
        <dbReference type="ARBA" id="ARBA00023163"/>
    </source>
</evidence>
<evidence type="ECO:0000256" key="6">
    <source>
        <dbReference type="ARBA" id="ARBA00023125"/>
    </source>
</evidence>
<keyword evidence="6" id="KW-0238">DNA-binding</keyword>
<dbReference type="Pfam" id="PF00447">
    <property type="entry name" value="HSF_DNA-bind"/>
    <property type="match status" value="1"/>
</dbReference>
<dbReference type="FunFam" id="1.10.10.10:FF:000057">
    <property type="entry name" value="Heat shock transcription factor 1"/>
    <property type="match status" value="1"/>
</dbReference>
<keyword evidence="8" id="KW-0539">Nucleus</keyword>
<proteinExistence type="inferred from homology"/>
<dbReference type="SUPFAM" id="SSF46785">
    <property type="entry name" value="Winged helix' DNA-binding domain"/>
    <property type="match status" value="1"/>
</dbReference>
<dbReference type="GO" id="GO:0006357">
    <property type="term" value="P:regulation of transcription by RNA polymerase II"/>
    <property type="evidence" value="ECO:0007669"/>
    <property type="project" value="TreeGrafter"/>
</dbReference>
<feature type="region of interest" description="Disordered" evidence="10">
    <location>
        <begin position="1"/>
        <end position="22"/>
    </location>
</feature>
<organism evidence="12 13">
    <name type="scientific">Vanilla planifolia</name>
    <name type="common">Vanilla</name>
    <dbReference type="NCBI Taxonomy" id="51239"/>
    <lineage>
        <taxon>Eukaryota</taxon>
        <taxon>Viridiplantae</taxon>
        <taxon>Streptophyta</taxon>
        <taxon>Embryophyta</taxon>
        <taxon>Tracheophyta</taxon>
        <taxon>Spermatophyta</taxon>
        <taxon>Magnoliopsida</taxon>
        <taxon>Liliopsida</taxon>
        <taxon>Asparagales</taxon>
        <taxon>Orchidaceae</taxon>
        <taxon>Vanilloideae</taxon>
        <taxon>Vanilleae</taxon>
        <taxon>Vanilla</taxon>
    </lineage>
</organism>
<dbReference type="GO" id="GO:0000978">
    <property type="term" value="F:RNA polymerase II cis-regulatory region sequence-specific DNA binding"/>
    <property type="evidence" value="ECO:0007669"/>
    <property type="project" value="TreeGrafter"/>
</dbReference>
<evidence type="ECO:0000256" key="8">
    <source>
        <dbReference type="ARBA" id="ARBA00023242"/>
    </source>
</evidence>
<keyword evidence="7" id="KW-0804">Transcription</keyword>
<evidence type="ECO:0000259" key="11">
    <source>
        <dbReference type="PROSITE" id="PS00434"/>
    </source>
</evidence>
<evidence type="ECO:0000313" key="13">
    <source>
        <dbReference type="Proteomes" id="UP000639772"/>
    </source>
</evidence>
<dbReference type="PANTHER" id="PTHR10015:SF427">
    <property type="entry name" value="HEAT SHOCK FACTOR PROTEIN"/>
    <property type="match status" value="1"/>
</dbReference>
<dbReference type="EMBL" id="JADCNM010000012">
    <property type="protein sequence ID" value="KAG0459638.1"/>
    <property type="molecule type" value="Genomic_DNA"/>
</dbReference>
<reference evidence="12 13" key="1">
    <citation type="journal article" date="2020" name="Nat. Food">
        <title>A phased Vanilla planifolia genome enables genetic improvement of flavour and production.</title>
        <authorList>
            <person name="Hasing T."/>
            <person name="Tang H."/>
            <person name="Brym M."/>
            <person name="Khazi F."/>
            <person name="Huang T."/>
            <person name="Chambers A.H."/>
        </authorList>
    </citation>
    <scope>NUCLEOTIDE SEQUENCE [LARGE SCALE GENOMIC DNA]</scope>
    <source>
        <tissue evidence="12">Leaf</tissue>
    </source>
</reference>
<feature type="region of interest" description="Disordered" evidence="10">
    <location>
        <begin position="88"/>
        <end position="119"/>
    </location>
</feature>
<comment type="caution">
    <text evidence="12">The sequence shown here is derived from an EMBL/GenBank/DDBJ whole genome shotgun (WGS) entry which is preliminary data.</text>
</comment>
<comment type="subcellular location">
    <subcellularLocation>
        <location evidence="1">Nucleus</location>
    </subcellularLocation>
</comment>
<dbReference type="SMART" id="SM00415">
    <property type="entry name" value="HSF"/>
    <property type="match status" value="1"/>
</dbReference>
<accession>A0A835UFQ6</accession>
<evidence type="ECO:0000256" key="1">
    <source>
        <dbReference type="ARBA" id="ARBA00004123"/>
    </source>
</evidence>